<organism evidence="1 2">
    <name type="scientific">Chaetomium tenue</name>
    <dbReference type="NCBI Taxonomy" id="1854479"/>
    <lineage>
        <taxon>Eukaryota</taxon>
        <taxon>Fungi</taxon>
        <taxon>Dikarya</taxon>
        <taxon>Ascomycota</taxon>
        <taxon>Pezizomycotina</taxon>
        <taxon>Sordariomycetes</taxon>
        <taxon>Sordariomycetidae</taxon>
        <taxon>Sordariales</taxon>
        <taxon>Chaetomiaceae</taxon>
        <taxon>Chaetomium</taxon>
    </lineage>
</organism>
<protein>
    <submittedName>
        <fullName evidence="1">Uncharacterized protein</fullName>
    </submittedName>
</protein>
<reference evidence="1 2" key="1">
    <citation type="journal article" date="2021" name="Nat. Commun.">
        <title>Genetic determinants of endophytism in the Arabidopsis root mycobiome.</title>
        <authorList>
            <person name="Mesny F."/>
            <person name="Miyauchi S."/>
            <person name="Thiergart T."/>
            <person name="Pickel B."/>
            <person name="Atanasova L."/>
            <person name="Karlsson M."/>
            <person name="Huettel B."/>
            <person name="Barry K.W."/>
            <person name="Haridas S."/>
            <person name="Chen C."/>
            <person name="Bauer D."/>
            <person name="Andreopoulos W."/>
            <person name="Pangilinan J."/>
            <person name="LaButti K."/>
            <person name="Riley R."/>
            <person name="Lipzen A."/>
            <person name="Clum A."/>
            <person name="Drula E."/>
            <person name="Henrissat B."/>
            <person name="Kohler A."/>
            <person name="Grigoriev I.V."/>
            <person name="Martin F.M."/>
            <person name="Hacquard S."/>
        </authorList>
    </citation>
    <scope>NUCLEOTIDE SEQUENCE [LARGE SCALE GENOMIC DNA]</scope>
    <source>
        <strain evidence="1 2">MPI-SDFR-AT-0079</strain>
    </source>
</reference>
<accession>A0ACB7P937</accession>
<keyword evidence="2" id="KW-1185">Reference proteome</keyword>
<proteinExistence type="predicted"/>
<name>A0ACB7P937_9PEZI</name>
<evidence type="ECO:0000313" key="1">
    <source>
        <dbReference type="EMBL" id="KAH6632855.1"/>
    </source>
</evidence>
<comment type="caution">
    <text evidence="1">The sequence shown here is derived from an EMBL/GenBank/DDBJ whole genome shotgun (WGS) entry which is preliminary data.</text>
</comment>
<evidence type="ECO:0000313" key="2">
    <source>
        <dbReference type="Proteomes" id="UP000724584"/>
    </source>
</evidence>
<dbReference type="Proteomes" id="UP000724584">
    <property type="component" value="Unassembled WGS sequence"/>
</dbReference>
<gene>
    <name evidence="1" type="ORF">F5144DRAFT_264853</name>
</gene>
<sequence>MWRVPFFLAAVHFVSGVQGFVVSSVHAPSDIQLTTEAIGDFEAVGFAGVKRTTSSTPRPDCKSFPGDKSWPKESEWSRLNKTLGGALLKPLPAASACYSMSPNFNAETCSFLLNNASRTTFYLDDPLTILTQWPQGNTCLISRNPTGTCTQGGYPVYVVNATNVKQVQAAVNFARNKNIRLVIKNTGHDSGGRNTGAGSISVWTHYLKGFEFLPNYKQPGGNYRGPAAVVGAGLQVWEVFANAERYNATLTAASCLTVGSYGGWMTGGGHSPLSSKYGLGVDQVLSLQVVTADGRYVIADPKTNEDLFFAMRGGGGSTYGIVTSAIVKAHPQINLTIASFNFAVGDTLSTTPGPSVTITDIDTFWKGFNEVYAFGVPTADAGGYLWTNGIPTGANRYQMQAQVQLPGLTPDEATAFVQPLLRTLNNLGIPVAITTPTTRVYSSQTGNTGGQPGNGYYASRLFPRTSFENATLFAAAMAAARATVEGGYTFHGLNMAPTLKAAGYPAPAGLNPVWRDTVMHADVFARVDMGALTPAQGAAEQRRLNGYMEAIRAATPGGGAYFNEADIQEPDWQRSFFGSNYEKLARIKRERDPWHVFWAPVTPGSEAWGVRTSSELPTQNGRLCRV</sequence>
<dbReference type="EMBL" id="JAGIZQ010000004">
    <property type="protein sequence ID" value="KAH6632855.1"/>
    <property type="molecule type" value="Genomic_DNA"/>
</dbReference>